<keyword evidence="1" id="KW-1133">Transmembrane helix</keyword>
<sequence>MLAGIELTVVGVGLCLFFRTDVLLVGVGATMSLVGLFVVLLRTVSSGD</sequence>
<gene>
    <name evidence="2" type="ORF">SAMN04487949_1336</name>
</gene>
<dbReference type="AlphaFoldDB" id="A0A1G9RGS4"/>
<organism evidence="2 3">
    <name type="scientific">Halogranum gelatinilyticum</name>
    <dbReference type="NCBI Taxonomy" id="660521"/>
    <lineage>
        <taxon>Archaea</taxon>
        <taxon>Methanobacteriati</taxon>
        <taxon>Methanobacteriota</taxon>
        <taxon>Stenosarchaea group</taxon>
        <taxon>Halobacteria</taxon>
        <taxon>Halobacteriales</taxon>
        <taxon>Haloferacaceae</taxon>
    </lineage>
</organism>
<dbReference type="Proteomes" id="UP000199451">
    <property type="component" value="Unassembled WGS sequence"/>
</dbReference>
<evidence type="ECO:0000313" key="3">
    <source>
        <dbReference type="Proteomes" id="UP000199451"/>
    </source>
</evidence>
<evidence type="ECO:0000256" key="1">
    <source>
        <dbReference type="SAM" id="Phobius"/>
    </source>
</evidence>
<keyword evidence="1" id="KW-0812">Transmembrane</keyword>
<protein>
    <submittedName>
        <fullName evidence="2">Uncharacterized protein</fullName>
    </submittedName>
</protein>
<accession>A0A1G9RGS4</accession>
<keyword evidence="3" id="KW-1185">Reference proteome</keyword>
<proteinExistence type="predicted"/>
<dbReference type="EMBL" id="FNHL01000001">
    <property type="protein sequence ID" value="SDM22438.1"/>
    <property type="molecule type" value="Genomic_DNA"/>
</dbReference>
<name>A0A1G9RGS4_9EURY</name>
<evidence type="ECO:0000313" key="2">
    <source>
        <dbReference type="EMBL" id="SDM22438.1"/>
    </source>
</evidence>
<reference evidence="3" key="1">
    <citation type="submission" date="2016-10" db="EMBL/GenBank/DDBJ databases">
        <authorList>
            <person name="Varghese N."/>
            <person name="Submissions S."/>
        </authorList>
    </citation>
    <scope>NUCLEOTIDE SEQUENCE [LARGE SCALE GENOMIC DNA]</scope>
    <source>
        <strain evidence="3">CGMCC 1.10119</strain>
    </source>
</reference>
<keyword evidence="1" id="KW-0472">Membrane</keyword>
<feature type="transmembrane region" description="Helical" evidence="1">
    <location>
        <begin position="22"/>
        <end position="41"/>
    </location>
</feature>